<feature type="compositionally biased region" description="Basic and acidic residues" evidence="1">
    <location>
        <begin position="69"/>
        <end position="80"/>
    </location>
</feature>
<dbReference type="PaxDb" id="67767-A0A0J7K320"/>
<dbReference type="AlphaFoldDB" id="A0A0J7K320"/>
<name>A0A0J7K320_LASNI</name>
<feature type="compositionally biased region" description="Basic residues" evidence="1">
    <location>
        <begin position="48"/>
        <end position="58"/>
    </location>
</feature>
<dbReference type="EMBL" id="LBMM01015683">
    <property type="protein sequence ID" value="KMQ84714.1"/>
    <property type="molecule type" value="Genomic_DNA"/>
</dbReference>
<keyword evidence="3" id="KW-1185">Reference proteome</keyword>
<accession>A0A0J7K320</accession>
<proteinExistence type="predicted"/>
<evidence type="ECO:0000313" key="2">
    <source>
        <dbReference type="EMBL" id="KMQ84714.1"/>
    </source>
</evidence>
<evidence type="ECO:0000313" key="3">
    <source>
        <dbReference type="Proteomes" id="UP000036403"/>
    </source>
</evidence>
<comment type="caution">
    <text evidence="2">The sequence shown here is derived from an EMBL/GenBank/DDBJ whole genome shotgun (WGS) entry which is preliminary data.</text>
</comment>
<reference evidence="2 3" key="1">
    <citation type="submission" date="2015-04" db="EMBL/GenBank/DDBJ databases">
        <title>Lasius niger genome sequencing.</title>
        <authorList>
            <person name="Konorov E.A."/>
            <person name="Nikitin M.A."/>
            <person name="Kirill M.V."/>
            <person name="Chang P."/>
        </authorList>
    </citation>
    <scope>NUCLEOTIDE SEQUENCE [LARGE SCALE GENOMIC DNA]</scope>
    <source>
        <tissue evidence="2">Whole</tissue>
    </source>
</reference>
<gene>
    <name evidence="2" type="ORF">RF55_17262</name>
</gene>
<evidence type="ECO:0000256" key="1">
    <source>
        <dbReference type="SAM" id="MobiDB-lite"/>
    </source>
</evidence>
<dbReference type="Proteomes" id="UP000036403">
    <property type="component" value="Unassembled WGS sequence"/>
</dbReference>
<feature type="region of interest" description="Disordered" evidence="1">
    <location>
        <begin position="1"/>
        <end position="80"/>
    </location>
</feature>
<feature type="compositionally biased region" description="Basic residues" evidence="1">
    <location>
        <begin position="18"/>
        <end position="27"/>
    </location>
</feature>
<sequence length="80" mass="8992">MCAIGTIPPRTPQPGTGSRRRPTAKKHLGQEQVVRDARQPRTPWLGTRSRRRPTTKKHLGQEQVVENTSARKLESRIVSG</sequence>
<organism evidence="2 3">
    <name type="scientific">Lasius niger</name>
    <name type="common">Black garden ant</name>
    <dbReference type="NCBI Taxonomy" id="67767"/>
    <lineage>
        <taxon>Eukaryota</taxon>
        <taxon>Metazoa</taxon>
        <taxon>Ecdysozoa</taxon>
        <taxon>Arthropoda</taxon>
        <taxon>Hexapoda</taxon>
        <taxon>Insecta</taxon>
        <taxon>Pterygota</taxon>
        <taxon>Neoptera</taxon>
        <taxon>Endopterygota</taxon>
        <taxon>Hymenoptera</taxon>
        <taxon>Apocrita</taxon>
        <taxon>Aculeata</taxon>
        <taxon>Formicoidea</taxon>
        <taxon>Formicidae</taxon>
        <taxon>Formicinae</taxon>
        <taxon>Lasius</taxon>
        <taxon>Lasius</taxon>
    </lineage>
</organism>
<protein>
    <submittedName>
        <fullName evidence="2">Protocadherin-10-like protein</fullName>
    </submittedName>
</protein>